<evidence type="ECO:0000256" key="1">
    <source>
        <dbReference type="SAM" id="MobiDB-lite"/>
    </source>
</evidence>
<feature type="compositionally biased region" description="Basic and acidic residues" evidence="1">
    <location>
        <begin position="951"/>
        <end position="963"/>
    </location>
</feature>
<evidence type="ECO:0000259" key="3">
    <source>
        <dbReference type="Pfam" id="PF20249"/>
    </source>
</evidence>
<keyword evidence="2" id="KW-0812">Transmembrane</keyword>
<feature type="transmembrane region" description="Helical" evidence="2">
    <location>
        <begin position="886"/>
        <end position="907"/>
    </location>
</feature>
<dbReference type="InterPro" id="IPR048126">
    <property type="entry name" value="Toxin_VasX"/>
</dbReference>
<dbReference type="AlphaFoldDB" id="A0ABC8QHE4"/>
<keyword evidence="2" id="KW-1133">Transmembrane helix</keyword>
<evidence type="ECO:0000313" key="5">
    <source>
        <dbReference type="Proteomes" id="UP001189663"/>
    </source>
</evidence>
<dbReference type="EMBL" id="CATZAT010000014">
    <property type="protein sequence ID" value="CAJ0803914.1"/>
    <property type="molecule type" value="Genomic_DNA"/>
</dbReference>
<dbReference type="RefSeq" id="WP_316684649.1">
    <property type="nucleotide sequence ID" value="NZ_CATZAT010000014.1"/>
</dbReference>
<name>A0ABC8QHE4_9RALS</name>
<evidence type="ECO:0000256" key="2">
    <source>
        <dbReference type="SAM" id="Phobius"/>
    </source>
</evidence>
<dbReference type="InterPro" id="IPR046864">
    <property type="entry name" value="VasX_N"/>
</dbReference>
<feature type="region of interest" description="Disordered" evidence="1">
    <location>
        <begin position="924"/>
        <end position="963"/>
    </location>
</feature>
<dbReference type="CDD" id="cd20707">
    <property type="entry name" value="MIX_III"/>
    <property type="match status" value="1"/>
</dbReference>
<sequence length="963" mass="104752">MPCDKPCTDCKREGLPILFTRYAAGYSAQDKGMEALRKLKPTKSFDSKPGGVDMKTAVYGVRMLRAGYLYVRFRSPAYRATQWWGFAVHPHGYLAQFTVSQPETAKAKIACARDARQANNSLVWIPDAKNVTELHYLFHPDVIDYKHLMDVIDAKPDDYMQRFDVAAWANGNTSGNHTCTADKLATQVPEFAALGSQVVRDAFEGQFFGLMGSDPIERGWGDWEEAVEYDEEEDAPGTAGMMGVKVPTGNKLTTVVNRKGPSYDQAHGQRLKQMAEFLQKNNGAVAACADPIGIAQTLSMCLPLMAAPYELWMNSAPEKPLTDFPKLTNGWLVSAAGSIDNLLGAMKQGLTQSQNAELKALKDHRKLISDRNLFVPSRMERQPDGTYRSIGPDQARAEVLARLDAKISKQQADIDAGKVADPKNTLTEARKLFDQSKIDAFNKEQLQPQLKALDERLDALSHDLIAWLDAAAMRGVLERYNGKDPDLGGDGENFALQLSVALVNLDSSNAGRRYLGAKNPFTHARDNLVARVVGCNNRAVSSEVYNACQKLNFSAAANTNAPQQRDPAELELKQLDAIIAMVSSWGKVIKSADKMNKLYDKPPTTASERLKAVNDVQSAIKAAAGAGWSSVLFAAATLVAARAGGTEKEKTLLGARALAFAQGFGSDAQRLLLAQRKEQVEKILAKNPKLTTKVGVGGPREWQAEAASLQRKLDKAVESSGTKSIVGKMRVSGLLFIADAFGTLVGGTAKAGVKMDPRTAMETTGQYLTLVGTFRDLRTTMCEEMVFKTVVTEVKGAEIAVAPFAQGTKLDAVAIKQLLKLRQAAGRFTIAGSMVTVGLDAFDGWRAYRDENGALAAAYWVRGIGGGVTVAGVGISMITIEWATVIVRLNLVGIVLTVASTIAIEVLKPKLWQDWFRAQPFRTDQDNTDGSWSQWFAKPSPHKSKAQMLSKLDEATDDAKKGG</sequence>
<comment type="caution">
    <text evidence="4">The sequence shown here is derived from an EMBL/GenBank/DDBJ whole genome shotgun (WGS) entry which is preliminary data.</text>
</comment>
<evidence type="ECO:0000313" key="4">
    <source>
        <dbReference type="EMBL" id="CAJ0803914.1"/>
    </source>
</evidence>
<dbReference type="Pfam" id="PF20249">
    <property type="entry name" value="VasX_N"/>
    <property type="match status" value="1"/>
</dbReference>
<organism evidence="4 5">
    <name type="scientific">Ralstonia holmesii</name>
    <dbReference type="NCBI Taxonomy" id="3058602"/>
    <lineage>
        <taxon>Bacteria</taxon>
        <taxon>Pseudomonadati</taxon>
        <taxon>Pseudomonadota</taxon>
        <taxon>Betaproteobacteria</taxon>
        <taxon>Burkholderiales</taxon>
        <taxon>Burkholderiaceae</taxon>
        <taxon>Ralstonia</taxon>
    </lineage>
</organism>
<feature type="transmembrane region" description="Helical" evidence="2">
    <location>
        <begin position="854"/>
        <end position="880"/>
    </location>
</feature>
<protein>
    <recommendedName>
        <fullName evidence="3">Toxin VasX N-terminal region domain-containing protein</fullName>
    </recommendedName>
</protein>
<dbReference type="NCBIfam" id="NF041559">
    <property type="entry name" value="BTH_I2691_fam"/>
    <property type="match status" value="1"/>
</dbReference>
<keyword evidence="2" id="KW-0472">Membrane</keyword>
<reference evidence="4 5" key="1">
    <citation type="submission" date="2023-07" db="EMBL/GenBank/DDBJ databases">
        <authorList>
            <person name="Peeters C."/>
        </authorList>
    </citation>
    <scope>NUCLEOTIDE SEQUENCE [LARGE SCALE GENOMIC DNA]</scope>
    <source>
        <strain evidence="4 5">LMG 18096</strain>
    </source>
</reference>
<proteinExistence type="predicted"/>
<feature type="domain" description="Toxin VasX N-terminal region" evidence="3">
    <location>
        <begin position="7"/>
        <end position="169"/>
    </location>
</feature>
<accession>A0ABC8QHE4</accession>
<keyword evidence="5" id="KW-1185">Reference proteome</keyword>
<gene>
    <name evidence="4" type="ORF">LMG18096_04363</name>
</gene>
<dbReference type="Proteomes" id="UP001189663">
    <property type="component" value="Unassembled WGS sequence"/>
</dbReference>